<dbReference type="InterPro" id="IPR003593">
    <property type="entry name" value="AAA+_ATPase"/>
</dbReference>
<dbReference type="Pfam" id="PF00005">
    <property type="entry name" value="ABC_tran"/>
    <property type="match status" value="1"/>
</dbReference>
<dbReference type="SUPFAM" id="SSF52540">
    <property type="entry name" value="P-loop containing nucleoside triphosphate hydrolases"/>
    <property type="match status" value="1"/>
</dbReference>
<sequence>MASGKDDKDSNSPSKEGKEQLRIKIEELQLGVWHVKIASDTAFGIQKQWDDVRAALPLYWRLMKDIFNVSPVLFTVFTACQLLHGIEDSLLMHLSNRLLRNVEAGVGSGRVDSSKILTDVAIRLLCTIFFAFVNWYRVLLLTSRAEAASKQEASAQSAWNALQTILRFSTDVLRAGSHILLIAHISRWTGGPVYTLLCVSQPLFSSFYRSGFWHKVCFGFVNNPFYLRMKNLEKLAGEKFRQDIISGALGSWIAKEYHKSYSQLAGVPDSHPYQLYNEGSAFPDLFCALRAIQDPAKFSVTSLAILQQSSTSLKFSLSMVLLTTQRFRKSVTSVKSIYASTTVVNSMAAGNTPYPRVEEKHAELAGSKGMGFELRDVSFTYPGAQATTPALKNVNLIIKPGQLVVIVGTNGSGKSTLIRLLSRLYDPSSGQVLIDGLPSASYRIDDLHTATTLLSQDSLLYPLSVGENIGLGYPERVDDEDMIKEAAEKGGALEVVQKLKSGFDTELDPTIETFQIGLYGNKTHPLYEEMEKVRKPSDVSGGEKQRIVAARSFMRFQSGKVKFVAVDEPTSALDAEAELRLFRNLLAVREGKTMVFVTHRFGHLTKHADLILFAFSLLSTRLFGADLNLRLRCMKEGSIVEMGSHEELIQKKGEYTHLYEIQASAFSDTTTTIPPRSST</sequence>
<dbReference type="AlphaFoldDB" id="A0A409YLM3"/>
<gene>
    <name evidence="5" type="ORF">CVT26_001056</name>
</gene>
<dbReference type="Proteomes" id="UP000284706">
    <property type="component" value="Unassembled WGS sequence"/>
</dbReference>
<proteinExistence type="inferred from homology"/>
<dbReference type="SMART" id="SM00382">
    <property type="entry name" value="AAA"/>
    <property type="match status" value="1"/>
</dbReference>
<dbReference type="PROSITE" id="PS50893">
    <property type="entry name" value="ABC_TRANSPORTER_2"/>
    <property type="match status" value="1"/>
</dbReference>
<dbReference type="PANTHER" id="PTHR24221">
    <property type="entry name" value="ATP-BINDING CASSETTE SUB-FAMILY B"/>
    <property type="match status" value="1"/>
</dbReference>
<dbReference type="InterPro" id="IPR039421">
    <property type="entry name" value="Type_1_exporter"/>
</dbReference>
<dbReference type="PANTHER" id="PTHR24221:SF654">
    <property type="entry name" value="ATP-BINDING CASSETTE SUB-FAMILY B MEMBER 6"/>
    <property type="match status" value="1"/>
</dbReference>
<evidence type="ECO:0000256" key="3">
    <source>
        <dbReference type="ARBA" id="ARBA00024363"/>
    </source>
</evidence>
<comment type="similarity">
    <text evidence="3">Belongs to the ABC transporter superfamily. ABCB family. Heavy Metal importer (TC 3.A.1.210) subfamily.</text>
</comment>
<evidence type="ECO:0000256" key="1">
    <source>
        <dbReference type="ARBA" id="ARBA00022741"/>
    </source>
</evidence>
<dbReference type="STRING" id="231916.A0A409YLM3"/>
<keyword evidence="6" id="KW-1185">Reference proteome</keyword>
<name>A0A409YLM3_9AGAR</name>
<evidence type="ECO:0000313" key="5">
    <source>
        <dbReference type="EMBL" id="PPR03983.1"/>
    </source>
</evidence>
<protein>
    <recommendedName>
        <fullName evidence="4">ABC transporter domain-containing protein</fullName>
    </recommendedName>
</protein>
<dbReference type="InterPro" id="IPR027417">
    <property type="entry name" value="P-loop_NTPase"/>
</dbReference>
<comment type="caution">
    <text evidence="5">The sequence shown here is derived from an EMBL/GenBank/DDBJ whole genome shotgun (WGS) entry which is preliminary data.</text>
</comment>
<dbReference type="Gene3D" id="3.40.50.300">
    <property type="entry name" value="P-loop containing nucleotide triphosphate hydrolases"/>
    <property type="match status" value="1"/>
</dbReference>
<dbReference type="EMBL" id="NHYE01000683">
    <property type="protein sequence ID" value="PPR03983.1"/>
    <property type="molecule type" value="Genomic_DNA"/>
</dbReference>
<dbReference type="OrthoDB" id="6500128at2759"/>
<dbReference type="GO" id="GO:0016887">
    <property type="term" value="F:ATP hydrolysis activity"/>
    <property type="evidence" value="ECO:0007669"/>
    <property type="project" value="InterPro"/>
</dbReference>
<dbReference type="GO" id="GO:0042626">
    <property type="term" value="F:ATPase-coupled transmembrane transporter activity"/>
    <property type="evidence" value="ECO:0007669"/>
    <property type="project" value="TreeGrafter"/>
</dbReference>
<keyword evidence="2" id="KW-0067">ATP-binding</keyword>
<reference evidence="5 6" key="1">
    <citation type="journal article" date="2018" name="Evol. Lett.">
        <title>Horizontal gene cluster transfer increased hallucinogenic mushroom diversity.</title>
        <authorList>
            <person name="Reynolds H.T."/>
            <person name="Vijayakumar V."/>
            <person name="Gluck-Thaler E."/>
            <person name="Korotkin H.B."/>
            <person name="Matheny P.B."/>
            <person name="Slot J.C."/>
        </authorList>
    </citation>
    <scope>NUCLEOTIDE SEQUENCE [LARGE SCALE GENOMIC DNA]</scope>
    <source>
        <strain evidence="5 6">SRW20</strain>
    </source>
</reference>
<evidence type="ECO:0000256" key="2">
    <source>
        <dbReference type="ARBA" id="ARBA00022840"/>
    </source>
</evidence>
<feature type="domain" description="ABC transporter" evidence="4">
    <location>
        <begin position="372"/>
        <end position="661"/>
    </location>
</feature>
<dbReference type="GO" id="GO:0005524">
    <property type="term" value="F:ATP binding"/>
    <property type="evidence" value="ECO:0007669"/>
    <property type="project" value="UniProtKB-KW"/>
</dbReference>
<dbReference type="InterPro" id="IPR003439">
    <property type="entry name" value="ABC_transporter-like_ATP-bd"/>
</dbReference>
<accession>A0A409YLM3</accession>
<dbReference type="InParanoid" id="A0A409YLM3"/>
<keyword evidence="1" id="KW-0547">Nucleotide-binding</keyword>
<evidence type="ECO:0000259" key="4">
    <source>
        <dbReference type="PROSITE" id="PS50893"/>
    </source>
</evidence>
<organism evidence="5 6">
    <name type="scientific">Gymnopilus dilepis</name>
    <dbReference type="NCBI Taxonomy" id="231916"/>
    <lineage>
        <taxon>Eukaryota</taxon>
        <taxon>Fungi</taxon>
        <taxon>Dikarya</taxon>
        <taxon>Basidiomycota</taxon>
        <taxon>Agaricomycotina</taxon>
        <taxon>Agaricomycetes</taxon>
        <taxon>Agaricomycetidae</taxon>
        <taxon>Agaricales</taxon>
        <taxon>Agaricineae</taxon>
        <taxon>Hymenogastraceae</taxon>
        <taxon>Gymnopilus</taxon>
    </lineage>
</organism>
<evidence type="ECO:0000313" key="6">
    <source>
        <dbReference type="Proteomes" id="UP000284706"/>
    </source>
</evidence>